<evidence type="ECO:0000313" key="2">
    <source>
        <dbReference type="Proteomes" id="UP000490980"/>
    </source>
</evidence>
<gene>
    <name evidence="1" type="ORF">HBF25_06370</name>
</gene>
<protein>
    <submittedName>
        <fullName evidence="1">BrnA antitoxin family protein</fullName>
    </submittedName>
</protein>
<organism evidence="1 2">
    <name type="scientific">Luteibacter anthropi</name>
    <dbReference type="NCBI Taxonomy" id="564369"/>
    <lineage>
        <taxon>Bacteria</taxon>
        <taxon>Pseudomonadati</taxon>
        <taxon>Pseudomonadota</taxon>
        <taxon>Gammaproteobacteria</taxon>
        <taxon>Lysobacterales</taxon>
        <taxon>Rhodanobacteraceae</taxon>
        <taxon>Luteibacter</taxon>
    </lineage>
</organism>
<evidence type="ECO:0000313" key="1">
    <source>
        <dbReference type="EMBL" id="NII06016.1"/>
    </source>
</evidence>
<comment type="caution">
    <text evidence="1">The sequence shown here is derived from an EMBL/GenBank/DDBJ whole genome shotgun (WGS) entry which is preliminary data.</text>
</comment>
<dbReference type="Proteomes" id="UP000490980">
    <property type="component" value="Unassembled WGS sequence"/>
</dbReference>
<accession>A0A7X5U8W2</accession>
<dbReference type="EMBL" id="JAARLZ010000003">
    <property type="protein sequence ID" value="NII06016.1"/>
    <property type="molecule type" value="Genomic_DNA"/>
</dbReference>
<reference evidence="1 2" key="1">
    <citation type="submission" date="2020-03" db="EMBL/GenBank/DDBJ databases">
        <authorList>
            <person name="Lai Q."/>
        </authorList>
    </citation>
    <scope>NUCLEOTIDE SEQUENCE [LARGE SCALE GENOMIC DNA]</scope>
    <source>
        <strain evidence="1 2">CCUG 25036</strain>
    </source>
</reference>
<sequence>MKTSKPLTLPDGEVRDELSADELAAFQPSASVLPLSVQHKLGMRRRGPQKAPTKVATTIRLSSEVIDYFKAGGHGWQGRMDNALKAFIAEHPRTY</sequence>
<dbReference type="AlphaFoldDB" id="A0A7X5U8W2"/>
<keyword evidence="2" id="KW-1185">Reference proteome</keyword>
<name>A0A7X5U8W2_9GAMM</name>
<dbReference type="Pfam" id="PF14384">
    <property type="entry name" value="BrnA_antitoxin"/>
    <property type="match status" value="1"/>
</dbReference>
<dbReference type="RefSeq" id="WP_166947115.1">
    <property type="nucleotide sequence ID" value="NZ_CP077072.1"/>
</dbReference>
<dbReference type="InterPro" id="IPR025528">
    <property type="entry name" value="BrnA_antitoxin"/>
</dbReference>
<proteinExistence type="predicted"/>